<dbReference type="OrthoDB" id="300031at2759"/>
<keyword evidence="2" id="KW-1185">Reference proteome</keyword>
<dbReference type="EMBL" id="CAJJDN010000123">
    <property type="protein sequence ID" value="CAD8119927.1"/>
    <property type="molecule type" value="Genomic_DNA"/>
</dbReference>
<protein>
    <submittedName>
        <fullName evidence="1">Uncharacterized protein</fullName>
    </submittedName>
</protein>
<gene>
    <name evidence="1" type="ORF">PSON_ATCC_30995.1.T1230106</name>
</gene>
<evidence type="ECO:0000313" key="1">
    <source>
        <dbReference type="EMBL" id="CAD8119927.1"/>
    </source>
</evidence>
<dbReference type="AlphaFoldDB" id="A0A8S1QYD2"/>
<evidence type="ECO:0000313" key="2">
    <source>
        <dbReference type="Proteomes" id="UP000692954"/>
    </source>
</evidence>
<comment type="caution">
    <text evidence="1">The sequence shown here is derived from an EMBL/GenBank/DDBJ whole genome shotgun (WGS) entry which is preliminary data.</text>
</comment>
<organism evidence="1 2">
    <name type="scientific">Paramecium sonneborni</name>
    <dbReference type="NCBI Taxonomy" id="65129"/>
    <lineage>
        <taxon>Eukaryota</taxon>
        <taxon>Sar</taxon>
        <taxon>Alveolata</taxon>
        <taxon>Ciliophora</taxon>
        <taxon>Intramacronucleata</taxon>
        <taxon>Oligohymenophorea</taxon>
        <taxon>Peniculida</taxon>
        <taxon>Parameciidae</taxon>
        <taxon>Paramecium</taxon>
    </lineage>
</organism>
<proteinExistence type="predicted"/>
<name>A0A8S1QYD2_9CILI</name>
<reference evidence="1" key="1">
    <citation type="submission" date="2021-01" db="EMBL/GenBank/DDBJ databases">
        <authorList>
            <consortium name="Genoscope - CEA"/>
            <person name="William W."/>
        </authorList>
    </citation>
    <scope>NUCLEOTIDE SEQUENCE</scope>
</reference>
<accession>A0A8S1QYD2</accession>
<sequence length="166" mass="19839">MIELEYKIQPKALFPRLKQKSINDNTMYTIQLLRKTIHQLTNIYSEPKPTEMASKMLPAHKIKRLNHSYIKNYSQNYNSQSFDLHQKASTQTIPYYFIDNKKGQSDNYKIKITNSPNLPFNSIHIFQQQYRNKLQTIDITNRFKNLKNKALSQKYRKRNKSVSHQK</sequence>
<dbReference type="Proteomes" id="UP000692954">
    <property type="component" value="Unassembled WGS sequence"/>
</dbReference>